<dbReference type="GO" id="GO:0030332">
    <property type="term" value="F:cyclin binding"/>
    <property type="evidence" value="ECO:0007669"/>
    <property type="project" value="TreeGrafter"/>
</dbReference>
<evidence type="ECO:0000313" key="3">
    <source>
        <dbReference type="Proteomes" id="UP000076738"/>
    </source>
</evidence>
<accession>A0A167K4M6</accession>
<dbReference type="GO" id="GO:0061630">
    <property type="term" value="F:ubiquitin protein ligase activity"/>
    <property type="evidence" value="ECO:0007669"/>
    <property type="project" value="TreeGrafter"/>
</dbReference>
<sequence length="960" mass="106240">MATLLRSRPESRELQETAETETAAEAAYIQQGVPSPFPIVSLPFPGPAPVEQQVVDLTERHEREARPEALLLQREPEPADAAAISAVFDLQLSVISALQHILLTPAPRSRAPSASQQHTITRRHSMPLTRGADADTDAGGSTEAYSPLRNLLLQLLVADESSGMTEIPSSGEALARELRRRITGMRAQLPLREYQLANALCSLASDLAQVDELTRPDLAATPPSAAQEMRSPADVYDTLQRQIAALDAHRADAQSLPLADHSPIALVQRELLWDRIDRVVDDLRELCREPADPFASLEDRFSIDTLPAPLPGYAFPPEYDAKYTEAEQSELPAYEPSEYIYTSFAEKPRRQLDLDDIAEAIDHFNRVNPQLVSQRYVVDPRRAERMEMARLVGAVEKLVASGRLDDQRAVRSVGKGKERVGNPELEDGRLWELIEKATARRMEDQSVEIKGGMELRLAKAGRKEKAKKVEFMTTLVQHSSAGRMTSQDAIMRPNVRDPEALLTFPEFIRESASSSRTPFLNQEFAATEPEFAPLKEPTSVWSRKRTRDRSASAPPLAWLKAAGKEPKTNGTNGVHDKAIPESTLSVYYVAEHLARLQKVNVTFSADGLSPKASTLLAEVLPQSPNEVHISSGDQTAIVKLPVNVQPSKQHLRYQEKSCSFSLPTIQPSPSSTPLEATGAPDRLMDAATLSSLSPSAFICASCSLHLVRGSAISRYNDLPSEYWTELVDAWMCHADQPLPDALKSENGLTPTSDQALVGGSYILFHKEALVEQNIRRETNEHNHGPWGLVRCLCGQIVGRATQDAAAPSIYRFTKYGIRPTGTSGEPPHTPVCAYIVQDMRESVEAHACYHFILNDEEEGRPRILIWLFNSSVELSWSSRKSYFLPKEGACNGALVFYKVIGPSKDPNQIIGAHPEFLQAQYLYYPIDICRRMAALLRESHNAYTDGAAVKGLDKAWLARE</sequence>
<proteinExistence type="predicted"/>
<dbReference type="GO" id="GO:0000209">
    <property type="term" value="P:protein polyubiquitination"/>
    <property type="evidence" value="ECO:0007669"/>
    <property type="project" value="TreeGrafter"/>
</dbReference>
<dbReference type="GO" id="GO:0051865">
    <property type="term" value="P:protein autoubiquitination"/>
    <property type="evidence" value="ECO:0007669"/>
    <property type="project" value="TreeGrafter"/>
</dbReference>
<organism evidence="2 3">
    <name type="scientific">Calocera viscosa (strain TUFC12733)</name>
    <dbReference type="NCBI Taxonomy" id="1330018"/>
    <lineage>
        <taxon>Eukaryota</taxon>
        <taxon>Fungi</taxon>
        <taxon>Dikarya</taxon>
        <taxon>Basidiomycota</taxon>
        <taxon>Agaricomycotina</taxon>
        <taxon>Dacrymycetes</taxon>
        <taxon>Dacrymycetales</taxon>
        <taxon>Dacrymycetaceae</taxon>
        <taxon>Calocera</taxon>
    </lineage>
</organism>
<feature type="region of interest" description="Disordered" evidence="1">
    <location>
        <begin position="1"/>
        <end position="22"/>
    </location>
</feature>
<reference evidence="2 3" key="1">
    <citation type="journal article" date="2016" name="Mol. Biol. Evol.">
        <title>Comparative Genomics of Early-Diverging Mushroom-Forming Fungi Provides Insights into the Origins of Lignocellulose Decay Capabilities.</title>
        <authorList>
            <person name="Nagy L.G."/>
            <person name="Riley R."/>
            <person name="Tritt A."/>
            <person name="Adam C."/>
            <person name="Daum C."/>
            <person name="Floudas D."/>
            <person name="Sun H."/>
            <person name="Yadav J.S."/>
            <person name="Pangilinan J."/>
            <person name="Larsson K.H."/>
            <person name="Matsuura K."/>
            <person name="Barry K."/>
            <person name="Labutti K."/>
            <person name="Kuo R."/>
            <person name="Ohm R.A."/>
            <person name="Bhattacharya S.S."/>
            <person name="Shirouzu T."/>
            <person name="Yoshinaga Y."/>
            <person name="Martin F.M."/>
            <person name="Grigoriev I.V."/>
            <person name="Hibbett D.S."/>
        </authorList>
    </citation>
    <scope>NUCLEOTIDE SEQUENCE [LARGE SCALE GENOMIC DNA]</scope>
    <source>
        <strain evidence="2 3">TUFC12733</strain>
    </source>
</reference>
<dbReference type="GO" id="GO:0005829">
    <property type="term" value="C:cytosol"/>
    <property type="evidence" value="ECO:0007669"/>
    <property type="project" value="TreeGrafter"/>
</dbReference>
<dbReference type="OrthoDB" id="66510at2759"/>
<dbReference type="AlphaFoldDB" id="A0A167K4M6"/>
<keyword evidence="3" id="KW-1185">Reference proteome</keyword>
<protein>
    <submittedName>
        <fullName evidence="2">Uncharacterized protein</fullName>
    </submittedName>
</protein>
<dbReference type="GO" id="GO:0031624">
    <property type="term" value="F:ubiquitin conjugating enzyme binding"/>
    <property type="evidence" value="ECO:0007669"/>
    <property type="project" value="TreeGrafter"/>
</dbReference>
<name>A0A167K4M6_CALVF</name>
<dbReference type="GO" id="GO:0006513">
    <property type="term" value="P:protein monoubiquitination"/>
    <property type="evidence" value="ECO:0007669"/>
    <property type="project" value="TreeGrafter"/>
</dbReference>
<evidence type="ECO:0000313" key="2">
    <source>
        <dbReference type="EMBL" id="KZO94252.1"/>
    </source>
</evidence>
<dbReference type="GO" id="GO:0043161">
    <property type="term" value="P:proteasome-mediated ubiquitin-dependent protein catabolic process"/>
    <property type="evidence" value="ECO:0007669"/>
    <property type="project" value="TreeGrafter"/>
</dbReference>
<dbReference type="Pfam" id="PF09814">
    <property type="entry name" value="HECT_2"/>
    <property type="match status" value="1"/>
</dbReference>
<dbReference type="GO" id="GO:0005634">
    <property type="term" value="C:nucleus"/>
    <property type="evidence" value="ECO:0007669"/>
    <property type="project" value="TreeGrafter"/>
</dbReference>
<dbReference type="PANTHER" id="PTHR31531">
    <property type="entry name" value="E3 UBIQUITIN-PROTEIN LIGASE E3D FAMILY MEMBER"/>
    <property type="match status" value="1"/>
</dbReference>
<gene>
    <name evidence="2" type="ORF">CALVIDRAFT_539298</name>
</gene>
<dbReference type="EMBL" id="KV417296">
    <property type="protein sequence ID" value="KZO94252.1"/>
    <property type="molecule type" value="Genomic_DNA"/>
</dbReference>
<evidence type="ECO:0000256" key="1">
    <source>
        <dbReference type="SAM" id="MobiDB-lite"/>
    </source>
</evidence>
<dbReference type="InterPro" id="IPR019193">
    <property type="entry name" value="UBQ-conj_enz_E2-bd_prot"/>
</dbReference>
<dbReference type="PANTHER" id="PTHR31531:SF2">
    <property type="entry name" value="E3 UBIQUITIN-PROTEIN LIGASE E3D"/>
    <property type="match status" value="1"/>
</dbReference>
<dbReference type="GO" id="GO:0000151">
    <property type="term" value="C:ubiquitin ligase complex"/>
    <property type="evidence" value="ECO:0007669"/>
    <property type="project" value="TreeGrafter"/>
</dbReference>
<dbReference type="Proteomes" id="UP000076738">
    <property type="component" value="Unassembled WGS sequence"/>
</dbReference>
<dbReference type="STRING" id="1330018.A0A167K4M6"/>